<evidence type="ECO:0000256" key="5">
    <source>
        <dbReference type="SAM" id="Phobius"/>
    </source>
</evidence>
<organism evidence="7 8">
    <name type="scientific">Flavobacterium fragile</name>
    <dbReference type="NCBI Taxonomy" id="2949085"/>
    <lineage>
        <taxon>Bacteria</taxon>
        <taxon>Pseudomonadati</taxon>
        <taxon>Bacteroidota</taxon>
        <taxon>Flavobacteriia</taxon>
        <taxon>Flavobacteriales</taxon>
        <taxon>Flavobacteriaceae</taxon>
        <taxon>Flavobacterium</taxon>
    </lineage>
</organism>
<feature type="transmembrane region" description="Helical" evidence="5">
    <location>
        <begin position="75"/>
        <end position="91"/>
    </location>
</feature>
<evidence type="ECO:0000256" key="1">
    <source>
        <dbReference type="ARBA" id="ARBA00004141"/>
    </source>
</evidence>
<protein>
    <submittedName>
        <fullName evidence="7">O-antigen ligase family protein</fullName>
    </submittedName>
</protein>
<keyword evidence="8" id="KW-1185">Reference proteome</keyword>
<keyword evidence="3 5" id="KW-1133">Transmembrane helix</keyword>
<gene>
    <name evidence="7" type="ORF">NAT47_03525</name>
</gene>
<feature type="transmembrane region" description="Helical" evidence="5">
    <location>
        <begin position="291"/>
        <end position="311"/>
    </location>
</feature>
<dbReference type="EMBL" id="JAMLJN010000002">
    <property type="protein sequence ID" value="MCL9769478.1"/>
    <property type="molecule type" value="Genomic_DNA"/>
</dbReference>
<dbReference type="Proteomes" id="UP001203342">
    <property type="component" value="Unassembled WGS sequence"/>
</dbReference>
<feature type="transmembrane region" description="Helical" evidence="5">
    <location>
        <begin position="256"/>
        <end position="279"/>
    </location>
</feature>
<feature type="transmembrane region" description="Helical" evidence="5">
    <location>
        <begin position="37"/>
        <end position="55"/>
    </location>
</feature>
<evidence type="ECO:0000313" key="7">
    <source>
        <dbReference type="EMBL" id="MCL9769478.1"/>
    </source>
</evidence>
<sequence length="337" mass="39255">MENYIKDVFYFLKPVIGVSLGYLFFKKINNLESFLKVIIFTGFISTLIHFIVLLFFTNFLSGNVAQIREYGKDNFLELFALFLFVYRNRFVEKEIFSKKHQKLIFFFLLVSCIMYLSRTMLIVAFIMYATMAGYTKITKKTISVLGIFAITILLFYTYLYSTNIKRGADGIEGFLYKLKIAPAELFKTKVDRNDHSKLWDYWRAYEALRAIDLMNETPTSYIHGTGFGSLVNLKFNAPLVDSAKGIRFISETHNGYVFAIYKSGIIGLFLMMFFLFSLYRLIYLDKNTLNIFISGIALTFIFTTLTITGIFNKRDIIIFILGGLIYFQQRRVISNER</sequence>
<evidence type="ECO:0000256" key="3">
    <source>
        <dbReference type="ARBA" id="ARBA00022989"/>
    </source>
</evidence>
<evidence type="ECO:0000259" key="6">
    <source>
        <dbReference type="Pfam" id="PF04932"/>
    </source>
</evidence>
<feature type="domain" description="O-antigen ligase-related" evidence="6">
    <location>
        <begin position="104"/>
        <end position="271"/>
    </location>
</feature>
<feature type="transmembrane region" description="Helical" evidence="5">
    <location>
        <begin position="7"/>
        <end position="25"/>
    </location>
</feature>
<feature type="transmembrane region" description="Helical" evidence="5">
    <location>
        <begin position="103"/>
        <end position="129"/>
    </location>
</feature>
<evidence type="ECO:0000256" key="4">
    <source>
        <dbReference type="ARBA" id="ARBA00023136"/>
    </source>
</evidence>
<keyword evidence="4 5" id="KW-0472">Membrane</keyword>
<feature type="transmembrane region" description="Helical" evidence="5">
    <location>
        <begin position="141"/>
        <end position="159"/>
    </location>
</feature>
<comment type="subcellular location">
    <subcellularLocation>
        <location evidence="1">Membrane</location>
        <topology evidence="1">Multi-pass membrane protein</topology>
    </subcellularLocation>
</comment>
<evidence type="ECO:0000256" key="2">
    <source>
        <dbReference type="ARBA" id="ARBA00022692"/>
    </source>
</evidence>
<proteinExistence type="predicted"/>
<keyword evidence="7" id="KW-0436">Ligase</keyword>
<name>A0ABT0TES6_9FLAO</name>
<dbReference type="GO" id="GO:0016874">
    <property type="term" value="F:ligase activity"/>
    <property type="evidence" value="ECO:0007669"/>
    <property type="project" value="UniProtKB-KW"/>
</dbReference>
<reference evidence="7 8" key="1">
    <citation type="submission" date="2022-05" db="EMBL/GenBank/DDBJ databases">
        <title>Flavobacterium sp., isolated from activated sludge.</title>
        <authorList>
            <person name="Ran Q."/>
        </authorList>
    </citation>
    <scope>NUCLEOTIDE SEQUENCE [LARGE SCALE GENOMIC DNA]</scope>
    <source>
        <strain evidence="7 8">HXWNR69</strain>
    </source>
</reference>
<accession>A0ABT0TES6</accession>
<dbReference type="Pfam" id="PF04932">
    <property type="entry name" value="Wzy_C"/>
    <property type="match status" value="1"/>
</dbReference>
<evidence type="ECO:0000313" key="8">
    <source>
        <dbReference type="Proteomes" id="UP001203342"/>
    </source>
</evidence>
<keyword evidence="2 5" id="KW-0812">Transmembrane</keyword>
<comment type="caution">
    <text evidence="7">The sequence shown here is derived from an EMBL/GenBank/DDBJ whole genome shotgun (WGS) entry which is preliminary data.</text>
</comment>
<dbReference type="InterPro" id="IPR007016">
    <property type="entry name" value="O-antigen_ligase-rel_domated"/>
</dbReference>